<dbReference type="AlphaFoldDB" id="A0A2G2XR55"/>
<evidence type="ECO:0000259" key="2">
    <source>
        <dbReference type="Pfam" id="PF00112"/>
    </source>
</evidence>
<dbReference type="Gene3D" id="3.90.70.10">
    <property type="entry name" value="Cysteine proteinases"/>
    <property type="match status" value="1"/>
</dbReference>
<evidence type="ECO:0000256" key="1">
    <source>
        <dbReference type="SAM" id="SignalP"/>
    </source>
</evidence>
<feature type="domain" description="Peptidase C1A papain C-terminal" evidence="2">
    <location>
        <begin position="87"/>
        <end position="135"/>
    </location>
</feature>
<dbReference type="InterPro" id="IPR000668">
    <property type="entry name" value="Peptidase_C1A_C"/>
</dbReference>
<comment type="caution">
    <text evidence="3">The sequence shown here is derived from an EMBL/GenBank/DDBJ whole genome shotgun (WGS) entry which is preliminary data.</text>
</comment>
<reference evidence="4" key="2">
    <citation type="journal article" date="2017" name="J. Anim. Genet.">
        <title>Multiple reference genome sequences of hot pepper reveal the massive evolution of plant disease resistance genes by retroduplication.</title>
        <authorList>
            <person name="Kim S."/>
            <person name="Park J."/>
            <person name="Yeom S.-I."/>
            <person name="Kim Y.-M."/>
            <person name="Seo E."/>
            <person name="Kim K.-T."/>
            <person name="Kim M.-S."/>
            <person name="Lee J.M."/>
            <person name="Cheong K."/>
            <person name="Shin H.-S."/>
            <person name="Kim S.-B."/>
            <person name="Han K."/>
            <person name="Lee J."/>
            <person name="Park M."/>
            <person name="Lee H.-A."/>
            <person name="Lee H.-Y."/>
            <person name="Lee Y."/>
            <person name="Oh S."/>
            <person name="Lee J.H."/>
            <person name="Choi E."/>
            <person name="Choi E."/>
            <person name="Lee S.E."/>
            <person name="Jeon J."/>
            <person name="Kim H."/>
            <person name="Choi G."/>
            <person name="Song H."/>
            <person name="Lee J."/>
            <person name="Lee S.-C."/>
            <person name="Kwon J.-K."/>
            <person name="Lee H.-Y."/>
            <person name="Koo N."/>
            <person name="Hong Y."/>
            <person name="Kim R.W."/>
            <person name="Kang W.-H."/>
            <person name="Huh J.H."/>
            <person name="Kang B.-C."/>
            <person name="Yang T.-J."/>
            <person name="Lee Y.-H."/>
            <person name="Bennetzen J.L."/>
            <person name="Choi D."/>
        </authorList>
    </citation>
    <scope>NUCLEOTIDE SEQUENCE [LARGE SCALE GENOMIC DNA]</scope>
    <source>
        <strain evidence="4">cv. PBC81</strain>
    </source>
</reference>
<dbReference type="OrthoDB" id="1113520at2759"/>
<keyword evidence="4" id="KW-1185">Reference proteome</keyword>
<keyword evidence="1" id="KW-0732">Signal</keyword>
<proteinExistence type="predicted"/>
<protein>
    <recommendedName>
        <fullName evidence="2">Peptidase C1A papain C-terminal domain-containing protein</fullName>
    </recommendedName>
</protein>
<dbReference type="EMBL" id="MLFT02000001">
    <property type="protein sequence ID" value="PHT59985.1"/>
    <property type="molecule type" value="Genomic_DNA"/>
</dbReference>
<dbReference type="SUPFAM" id="SSF54001">
    <property type="entry name" value="Cysteine proteinases"/>
    <property type="match status" value="1"/>
</dbReference>
<name>A0A2G2XR55_CAPBA</name>
<evidence type="ECO:0000313" key="3">
    <source>
        <dbReference type="EMBL" id="PHT59985.1"/>
    </source>
</evidence>
<dbReference type="Pfam" id="PF00112">
    <property type="entry name" value="Peptidase_C1"/>
    <property type="match status" value="1"/>
</dbReference>
<gene>
    <name evidence="3" type="ORF">CQW23_02348</name>
</gene>
<dbReference type="Proteomes" id="UP000224567">
    <property type="component" value="Unassembled WGS sequence"/>
</dbReference>
<evidence type="ECO:0000313" key="4">
    <source>
        <dbReference type="Proteomes" id="UP000224567"/>
    </source>
</evidence>
<organism evidence="3 4">
    <name type="scientific">Capsicum baccatum</name>
    <name type="common">Peruvian pepper</name>
    <dbReference type="NCBI Taxonomy" id="33114"/>
    <lineage>
        <taxon>Eukaryota</taxon>
        <taxon>Viridiplantae</taxon>
        <taxon>Streptophyta</taxon>
        <taxon>Embryophyta</taxon>
        <taxon>Tracheophyta</taxon>
        <taxon>Spermatophyta</taxon>
        <taxon>Magnoliopsida</taxon>
        <taxon>eudicotyledons</taxon>
        <taxon>Gunneridae</taxon>
        <taxon>Pentapetalae</taxon>
        <taxon>asterids</taxon>
        <taxon>lamiids</taxon>
        <taxon>Solanales</taxon>
        <taxon>Solanaceae</taxon>
        <taxon>Solanoideae</taxon>
        <taxon>Capsiceae</taxon>
        <taxon>Capsicum</taxon>
    </lineage>
</organism>
<accession>A0A2G2XR55</accession>
<dbReference type="GO" id="GO:0008234">
    <property type="term" value="F:cysteine-type peptidase activity"/>
    <property type="evidence" value="ECO:0007669"/>
    <property type="project" value="InterPro"/>
</dbReference>
<feature type="signal peptide" evidence="1">
    <location>
        <begin position="1"/>
        <end position="17"/>
    </location>
</feature>
<feature type="chain" id="PRO_5013666607" description="Peptidase C1A papain C-terminal domain-containing protein" evidence="1">
    <location>
        <begin position="18"/>
        <end position="143"/>
    </location>
</feature>
<dbReference type="GO" id="GO:0006508">
    <property type="term" value="P:proteolysis"/>
    <property type="evidence" value="ECO:0007669"/>
    <property type="project" value="InterPro"/>
</dbReference>
<sequence>MLFYELMLIYFVAQIDLIYVVVYLDEGGYCSCGRTVMTPIKYHDYLCLSIGHVVVHVAGHGDSHGQAILGITSYRVSQYKIVGPNVVVKIEDCDMYQQDGHALLVIGYGYKDGRLYCVCKNSDGVEWGSNGYLKLDFSLLRNF</sequence>
<reference evidence="3 4" key="1">
    <citation type="journal article" date="2017" name="Genome Biol.">
        <title>New reference genome sequences of hot pepper reveal the massive evolution of plant disease-resistance genes by retroduplication.</title>
        <authorList>
            <person name="Kim S."/>
            <person name="Park J."/>
            <person name="Yeom S.I."/>
            <person name="Kim Y.M."/>
            <person name="Seo E."/>
            <person name="Kim K.T."/>
            <person name="Kim M.S."/>
            <person name="Lee J.M."/>
            <person name="Cheong K."/>
            <person name="Shin H.S."/>
            <person name="Kim S.B."/>
            <person name="Han K."/>
            <person name="Lee J."/>
            <person name="Park M."/>
            <person name="Lee H.A."/>
            <person name="Lee H.Y."/>
            <person name="Lee Y."/>
            <person name="Oh S."/>
            <person name="Lee J.H."/>
            <person name="Choi E."/>
            <person name="Choi E."/>
            <person name="Lee S.E."/>
            <person name="Jeon J."/>
            <person name="Kim H."/>
            <person name="Choi G."/>
            <person name="Song H."/>
            <person name="Lee J."/>
            <person name="Lee S.C."/>
            <person name="Kwon J.K."/>
            <person name="Lee H.Y."/>
            <person name="Koo N."/>
            <person name="Hong Y."/>
            <person name="Kim R.W."/>
            <person name="Kang W.H."/>
            <person name="Huh J.H."/>
            <person name="Kang B.C."/>
            <person name="Yang T.J."/>
            <person name="Lee Y.H."/>
            <person name="Bennetzen J.L."/>
            <person name="Choi D."/>
        </authorList>
    </citation>
    <scope>NUCLEOTIDE SEQUENCE [LARGE SCALE GENOMIC DNA]</scope>
    <source>
        <strain evidence="4">cv. PBC81</strain>
    </source>
</reference>
<dbReference type="InterPro" id="IPR038765">
    <property type="entry name" value="Papain-like_cys_pep_sf"/>
</dbReference>